<feature type="domain" description="SGNH hydrolase-type esterase" evidence="2">
    <location>
        <begin position="53"/>
        <end position="241"/>
    </location>
</feature>
<keyword evidence="4" id="KW-1185">Reference proteome</keyword>
<feature type="signal peptide" evidence="1">
    <location>
        <begin position="1"/>
        <end position="22"/>
    </location>
</feature>
<keyword evidence="3" id="KW-0378">Hydrolase</keyword>
<comment type="caution">
    <text evidence="3">The sequence shown here is derived from an EMBL/GenBank/DDBJ whole genome shotgun (WGS) entry which is preliminary data.</text>
</comment>
<dbReference type="RefSeq" id="WP_021192491.1">
    <property type="nucleotide sequence ID" value="NZ_JAOQNK010000001.1"/>
</dbReference>
<dbReference type="Gene3D" id="3.40.50.1110">
    <property type="entry name" value="SGNH hydrolase"/>
    <property type="match status" value="1"/>
</dbReference>
<dbReference type="InterPro" id="IPR051532">
    <property type="entry name" value="Ester_Hydrolysis_Enzymes"/>
</dbReference>
<dbReference type="CDD" id="cd01834">
    <property type="entry name" value="SGNH_hydrolase_like_2"/>
    <property type="match status" value="1"/>
</dbReference>
<evidence type="ECO:0000313" key="3">
    <source>
        <dbReference type="EMBL" id="MEN5378416.1"/>
    </source>
</evidence>
<evidence type="ECO:0000256" key="1">
    <source>
        <dbReference type="SAM" id="SignalP"/>
    </source>
</evidence>
<dbReference type="PANTHER" id="PTHR30383">
    <property type="entry name" value="THIOESTERASE 1/PROTEASE 1/LYSOPHOSPHOLIPASE L1"/>
    <property type="match status" value="1"/>
</dbReference>
<dbReference type="InterPro" id="IPR013830">
    <property type="entry name" value="SGNH_hydro"/>
</dbReference>
<dbReference type="InterPro" id="IPR036514">
    <property type="entry name" value="SGNH_hydro_sf"/>
</dbReference>
<name>A0ABV0BUM4_9SPHI</name>
<accession>A0ABV0BUM4</accession>
<reference evidence="3 4" key="1">
    <citation type="submission" date="2024-04" db="EMBL/GenBank/DDBJ databases">
        <title>WGS of bacteria from Torrens River.</title>
        <authorList>
            <person name="Wyrsch E.R."/>
            <person name="Drigo B."/>
        </authorList>
    </citation>
    <scope>NUCLEOTIDE SEQUENCE [LARGE SCALE GENOMIC DNA]</scope>
    <source>
        <strain evidence="3 4">TWI391</strain>
    </source>
</reference>
<dbReference type="Pfam" id="PF13472">
    <property type="entry name" value="Lipase_GDSL_2"/>
    <property type="match status" value="1"/>
</dbReference>
<keyword evidence="1" id="KW-0732">Signal</keyword>
<feature type="chain" id="PRO_5045296334" evidence="1">
    <location>
        <begin position="23"/>
        <end position="253"/>
    </location>
</feature>
<organism evidence="3 4">
    <name type="scientific">Sphingobacterium kitahiroshimense</name>
    <dbReference type="NCBI Taxonomy" id="470446"/>
    <lineage>
        <taxon>Bacteria</taxon>
        <taxon>Pseudomonadati</taxon>
        <taxon>Bacteroidota</taxon>
        <taxon>Sphingobacteriia</taxon>
        <taxon>Sphingobacteriales</taxon>
        <taxon>Sphingobacteriaceae</taxon>
        <taxon>Sphingobacterium</taxon>
    </lineage>
</organism>
<proteinExistence type="predicted"/>
<dbReference type="EC" id="3.1.-.-" evidence="3"/>
<dbReference type="SUPFAM" id="SSF52266">
    <property type="entry name" value="SGNH hydrolase"/>
    <property type="match status" value="1"/>
</dbReference>
<sequence>MKTNRRSFITKSIIGASLLTNANLFSAQAESLDNLNKSKRISISKDDVILFQGDSITDNGRDRKNKNANDNWALGSGYANLAAAVLLEKYADKNLKIYNRGISGNRIPDLQNRWQEDTIDIQPTILSILIGVNDFWRTKDSGATNTPEQFKKQYQTLLQQTLSKLPNVKLIIGEPFGVKNVQHVTEDWFPDFAGYQQACVDISKEFNASLIPYQSIFDNAEQKASGSYWTTDGVHTSLAGASLMAKGWLDVIK</sequence>
<evidence type="ECO:0000259" key="2">
    <source>
        <dbReference type="Pfam" id="PF13472"/>
    </source>
</evidence>
<gene>
    <name evidence="3" type="ORF">ABE541_14220</name>
</gene>
<dbReference type="EMBL" id="JBDJNQ010000006">
    <property type="protein sequence ID" value="MEN5378416.1"/>
    <property type="molecule type" value="Genomic_DNA"/>
</dbReference>
<dbReference type="Proteomes" id="UP001409291">
    <property type="component" value="Unassembled WGS sequence"/>
</dbReference>
<protein>
    <submittedName>
        <fullName evidence="3">SGNH/GDSL hydrolase family protein</fullName>
        <ecNumber evidence="3">3.1.-.-</ecNumber>
    </submittedName>
</protein>
<dbReference type="GO" id="GO:0016787">
    <property type="term" value="F:hydrolase activity"/>
    <property type="evidence" value="ECO:0007669"/>
    <property type="project" value="UniProtKB-KW"/>
</dbReference>
<dbReference type="PANTHER" id="PTHR30383:SF5">
    <property type="entry name" value="SGNH HYDROLASE-TYPE ESTERASE DOMAIN-CONTAINING PROTEIN"/>
    <property type="match status" value="1"/>
</dbReference>
<evidence type="ECO:0000313" key="4">
    <source>
        <dbReference type="Proteomes" id="UP001409291"/>
    </source>
</evidence>